<protein>
    <submittedName>
        <fullName evidence="2">M14 family zinc carboxypeptidase</fullName>
    </submittedName>
</protein>
<reference evidence="2 3" key="1">
    <citation type="submission" date="2024-02" db="EMBL/GenBank/DDBJ databases">
        <title>A novel Wenzhouxiangellaceae bacterium, isolated from coastal sediments.</title>
        <authorList>
            <person name="Du Z.-J."/>
            <person name="Ye Y.-Q."/>
            <person name="Zhang X.-Y."/>
        </authorList>
    </citation>
    <scope>NUCLEOTIDE SEQUENCE [LARGE SCALE GENOMIC DNA]</scope>
    <source>
        <strain evidence="2 3">CH-27</strain>
    </source>
</reference>
<dbReference type="Gene3D" id="3.40.630.10">
    <property type="entry name" value="Zn peptidases"/>
    <property type="match status" value="1"/>
</dbReference>
<dbReference type="Proteomes" id="UP001359886">
    <property type="component" value="Unassembled WGS sequence"/>
</dbReference>
<feature type="domain" description="Peptidase M14" evidence="1">
    <location>
        <begin position="23"/>
        <end position="303"/>
    </location>
</feature>
<evidence type="ECO:0000259" key="1">
    <source>
        <dbReference type="SMART" id="SM00631"/>
    </source>
</evidence>
<dbReference type="InterPro" id="IPR000834">
    <property type="entry name" value="Peptidase_M14"/>
</dbReference>
<sequence length="798" mass="83632">MLHLVATALLALTPVTQPPADALLDDAALARELAVIEQSPRARVEIIGTSHEGRPIPLVIIAEPDVLEHLEVHRAAAKERAGPRIDRAGIGPARLVERNLAELLDNARLPVLFAGASWGNEASTVEGLVAAARTLALDEGPAVKRALAGTIALIVPLMNPDGRAAAMREWRRTPLSNGNSGIGNARGFLINRDFVHATQPESRAVVETLLRYRPVVAVDHHEDVYSLGVRLDEVAFVEPFIAGFDVEEHPASRDAIAVAGTAIAARWRELGFKTLFDSTGDNRFAPLPARGEGLNPVVGSAGRLNLMASLHGVASFITESARTPGAQSWEDRVAQKTSAVLATLEAVAGDRQRFARAVYERRRDRLVEIGDRFVAVPLDGQPRDRIERLLELLDLHAIEAYRVDTPRPALVVPLAQDEGEMARHLLAPVRSVLNAVPPALGLQAVVSDAMSDGERAAYREARLSAALLPPMAPPAQGGVFSVAPSVAGTRVINAAIHSGAATSARAVAGRYLLEGDRGALAWLARVNGADLMGVSELAGPGVPVRAGTVALYAGQGVPRADWGELAWVLEQGGFRYRLVDGPALRSGAGLRGVTALLVPSGSAAEIVAGWSGDDRVRSTPWERAQDPAGLGDAGLAAIREFVSAGGLYVGLGNGGAALAGADYLAISDAAAVPAAVGMGQVSLQPVAPASPLWTGVDVQAPLVAFFAAPPGGPEEGFAFDVGAGSAEAVARYAGAREWPAEQSFTDTRVLSAASGHAAIVHARHGAGQVMLFGIAPAFRGQWPATTQWLYNTLLVPPR</sequence>
<proteinExistence type="predicted"/>
<organism evidence="2 3">
    <name type="scientific">Elongatibacter sediminis</name>
    <dbReference type="NCBI Taxonomy" id="3119006"/>
    <lineage>
        <taxon>Bacteria</taxon>
        <taxon>Pseudomonadati</taxon>
        <taxon>Pseudomonadota</taxon>
        <taxon>Gammaproteobacteria</taxon>
        <taxon>Chromatiales</taxon>
        <taxon>Wenzhouxiangellaceae</taxon>
        <taxon>Elongatibacter</taxon>
    </lineage>
</organism>
<keyword evidence="2" id="KW-0645">Protease</keyword>
<dbReference type="Pfam" id="PF00246">
    <property type="entry name" value="Peptidase_M14"/>
    <property type="match status" value="1"/>
</dbReference>
<comment type="caution">
    <text evidence="2">The sequence shown here is derived from an EMBL/GenBank/DDBJ whole genome shotgun (WGS) entry which is preliminary data.</text>
</comment>
<keyword evidence="2" id="KW-0121">Carboxypeptidase</keyword>
<dbReference type="SUPFAM" id="SSF52317">
    <property type="entry name" value="Class I glutamine amidotransferase-like"/>
    <property type="match status" value="1"/>
</dbReference>
<evidence type="ECO:0000313" key="3">
    <source>
        <dbReference type="Proteomes" id="UP001359886"/>
    </source>
</evidence>
<dbReference type="EMBL" id="JAZHOG010000003">
    <property type="protein sequence ID" value="MEJ8567264.1"/>
    <property type="molecule type" value="Genomic_DNA"/>
</dbReference>
<dbReference type="SMART" id="SM00631">
    <property type="entry name" value="Zn_pept"/>
    <property type="match status" value="1"/>
</dbReference>
<dbReference type="SUPFAM" id="SSF53187">
    <property type="entry name" value="Zn-dependent exopeptidases"/>
    <property type="match status" value="1"/>
</dbReference>
<dbReference type="GO" id="GO:0004181">
    <property type="term" value="F:metallocarboxypeptidase activity"/>
    <property type="evidence" value="ECO:0007669"/>
    <property type="project" value="InterPro"/>
</dbReference>
<dbReference type="InterPro" id="IPR029062">
    <property type="entry name" value="Class_I_gatase-like"/>
</dbReference>
<gene>
    <name evidence="2" type="ORF">V3330_06460</name>
</gene>
<keyword evidence="2" id="KW-0378">Hydrolase</keyword>
<dbReference type="GO" id="GO:0006508">
    <property type="term" value="P:proteolysis"/>
    <property type="evidence" value="ECO:0007669"/>
    <property type="project" value="InterPro"/>
</dbReference>
<dbReference type="RefSeq" id="WP_354694577.1">
    <property type="nucleotide sequence ID" value="NZ_JAZHOG010000003.1"/>
</dbReference>
<dbReference type="AlphaFoldDB" id="A0AAW9RD01"/>
<name>A0AAW9RD01_9GAMM</name>
<keyword evidence="3" id="KW-1185">Reference proteome</keyword>
<dbReference type="GO" id="GO:0008270">
    <property type="term" value="F:zinc ion binding"/>
    <property type="evidence" value="ECO:0007669"/>
    <property type="project" value="InterPro"/>
</dbReference>
<evidence type="ECO:0000313" key="2">
    <source>
        <dbReference type="EMBL" id="MEJ8567264.1"/>
    </source>
</evidence>
<accession>A0AAW9RD01</accession>